<reference evidence="1 2" key="1">
    <citation type="submission" date="2016-10" db="EMBL/GenBank/DDBJ databases">
        <title>Comparative genomics of Bacillus thuringiensis reveals a path to pathogens against multiple invertebrate hosts.</title>
        <authorList>
            <person name="Zheng J."/>
            <person name="Gao Q."/>
            <person name="Liu H."/>
            <person name="Peng D."/>
            <person name="Ruan L."/>
            <person name="Sun M."/>
        </authorList>
    </citation>
    <scope>NUCLEOTIDE SEQUENCE [LARGE SCALE GENOMIC DNA]</scope>
    <source>
        <strain evidence="1">BGSC 4AC1</strain>
    </source>
</reference>
<dbReference type="EMBL" id="NFCF01000095">
    <property type="protein sequence ID" value="OTW45671.1"/>
    <property type="molecule type" value="Genomic_DNA"/>
</dbReference>
<proteinExistence type="predicted"/>
<sequence length="61" mass="6968">MPVGGLIRIGETVFLKNMFTSLSLANPDCAHFYLIDLKEEGLEFSEYKKLRQIEDISMLTT</sequence>
<keyword evidence="1" id="KW-0131">Cell cycle</keyword>
<dbReference type="InterPro" id="IPR027417">
    <property type="entry name" value="P-loop_NTPase"/>
</dbReference>
<accession>A0A242W2N5</accession>
<dbReference type="Gene3D" id="3.40.50.300">
    <property type="entry name" value="P-loop containing nucleotide triphosphate hydrolases"/>
    <property type="match status" value="1"/>
</dbReference>
<dbReference type="GO" id="GO:0051301">
    <property type="term" value="P:cell division"/>
    <property type="evidence" value="ECO:0007669"/>
    <property type="project" value="UniProtKB-KW"/>
</dbReference>
<evidence type="ECO:0000313" key="2">
    <source>
        <dbReference type="Proteomes" id="UP000195152"/>
    </source>
</evidence>
<comment type="caution">
    <text evidence="1">The sequence shown here is derived from an EMBL/GenBank/DDBJ whole genome shotgun (WGS) entry which is preliminary data.</text>
</comment>
<protein>
    <submittedName>
        <fullName evidence="1">Cell division protein FtsK</fullName>
    </submittedName>
</protein>
<gene>
    <name evidence="1" type="ORF">BK699_24600</name>
</gene>
<evidence type="ECO:0000313" key="1">
    <source>
        <dbReference type="EMBL" id="OTW45671.1"/>
    </source>
</evidence>
<organism evidence="1 2">
    <name type="scientific">Bacillus thuringiensis serovar mexicanensis</name>
    <dbReference type="NCBI Taxonomy" id="180868"/>
    <lineage>
        <taxon>Bacteria</taxon>
        <taxon>Bacillati</taxon>
        <taxon>Bacillota</taxon>
        <taxon>Bacilli</taxon>
        <taxon>Bacillales</taxon>
        <taxon>Bacillaceae</taxon>
        <taxon>Bacillus</taxon>
        <taxon>Bacillus cereus group</taxon>
    </lineage>
</organism>
<dbReference type="AlphaFoldDB" id="A0A242W2N5"/>
<name>A0A242W2N5_BACTU</name>
<keyword evidence="1" id="KW-0132">Cell division</keyword>
<dbReference type="Proteomes" id="UP000195152">
    <property type="component" value="Unassembled WGS sequence"/>
</dbReference>